<organism evidence="1 2">
    <name type="scientific">Mortierella polycephala</name>
    <dbReference type="NCBI Taxonomy" id="41804"/>
    <lineage>
        <taxon>Eukaryota</taxon>
        <taxon>Fungi</taxon>
        <taxon>Fungi incertae sedis</taxon>
        <taxon>Mucoromycota</taxon>
        <taxon>Mortierellomycotina</taxon>
        <taxon>Mortierellomycetes</taxon>
        <taxon>Mortierellales</taxon>
        <taxon>Mortierellaceae</taxon>
        <taxon>Mortierella</taxon>
    </lineage>
</organism>
<dbReference type="OrthoDB" id="2425684at2759"/>
<accession>A0A9P6TVJ4</accession>
<evidence type="ECO:0000313" key="1">
    <source>
        <dbReference type="EMBL" id="KAG0248390.1"/>
    </source>
</evidence>
<reference evidence="1" key="1">
    <citation type="journal article" date="2020" name="Fungal Divers.">
        <title>Resolving the Mortierellaceae phylogeny through synthesis of multi-gene phylogenetics and phylogenomics.</title>
        <authorList>
            <person name="Vandepol N."/>
            <person name="Liber J."/>
            <person name="Desiro A."/>
            <person name="Na H."/>
            <person name="Kennedy M."/>
            <person name="Barry K."/>
            <person name="Grigoriev I.V."/>
            <person name="Miller A.N."/>
            <person name="O'Donnell K."/>
            <person name="Stajich J.E."/>
            <person name="Bonito G."/>
        </authorList>
    </citation>
    <scope>NUCLEOTIDE SEQUENCE</scope>
    <source>
        <strain evidence="1">KOD948</strain>
    </source>
</reference>
<keyword evidence="2" id="KW-1185">Reference proteome</keyword>
<gene>
    <name evidence="1" type="ORF">BG011_000131</name>
</gene>
<dbReference type="Proteomes" id="UP000726737">
    <property type="component" value="Unassembled WGS sequence"/>
</dbReference>
<sequence>MSNILSPIVTRYSLFFTIAMFSSSRISQSKQPTLLVQTLLLDAQQRYQDKATQTCHKAKLTTDDNLFFL</sequence>
<protein>
    <submittedName>
        <fullName evidence="1">Uncharacterized protein</fullName>
    </submittedName>
</protein>
<dbReference type="AlphaFoldDB" id="A0A9P6TVJ4"/>
<dbReference type="EMBL" id="JAAAJA010001011">
    <property type="protein sequence ID" value="KAG0248390.1"/>
    <property type="molecule type" value="Genomic_DNA"/>
</dbReference>
<evidence type="ECO:0000313" key="2">
    <source>
        <dbReference type="Proteomes" id="UP000726737"/>
    </source>
</evidence>
<comment type="caution">
    <text evidence="1">The sequence shown here is derived from an EMBL/GenBank/DDBJ whole genome shotgun (WGS) entry which is preliminary data.</text>
</comment>
<proteinExistence type="predicted"/>
<name>A0A9P6TVJ4_9FUNG</name>